<dbReference type="NCBIfam" id="TIGR00099">
    <property type="entry name" value="Cof-subfamily"/>
    <property type="match status" value="1"/>
</dbReference>
<dbReference type="RefSeq" id="WP_069669628.1">
    <property type="nucleotide sequence ID" value="NZ_JAPFIM010000015.1"/>
</dbReference>
<evidence type="ECO:0000313" key="1">
    <source>
        <dbReference type="EMBL" id="MDC5739914.1"/>
    </source>
</evidence>
<dbReference type="PANTHER" id="PTHR10000:SF58">
    <property type="entry name" value="PYRIDOXAL PHOSPHATE PHOSPHATASE YBHA"/>
    <property type="match status" value="1"/>
</dbReference>
<dbReference type="SFLD" id="SFLDG01140">
    <property type="entry name" value="C2.B:_Phosphomannomutase_and_P"/>
    <property type="match status" value="1"/>
</dbReference>
<sequence length="280" mass="30682">MNYQAVIIDLDGTLLNDRNQISVNNVEAIQQAQKEGIVVTLASGRPHDLMLPYAEQLGISTAMICCNGAYHYDMNKRAIVDAKPFEKNQLTELLATLNFGHFDFTLYTKRGIFSAKPSEHFNGLEAQANSLGVKVNMEVIPSLHQLQERCGDVYKVLVSSSDKQALSELRSALQHTLQADLSAPNKLDITAIGANKGHSALKWLTNNNLNPIQTIAFGDGDNDIELFKAVGEPVAMDNASPALRGIANLIITDNNGCGIGQYLRLIVREGQHTCQHSFSY</sequence>
<dbReference type="EMBL" id="JAPFIT010000012">
    <property type="protein sequence ID" value="MDC5739914.1"/>
    <property type="molecule type" value="Genomic_DNA"/>
</dbReference>
<dbReference type="PROSITE" id="PS01228">
    <property type="entry name" value="COF_1"/>
    <property type="match status" value="1"/>
</dbReference>
<dbReference type="PANTHER" id="PTHR10000">
    <property type="entry name" value="PHOSPHOSERINE PHOSPHATASE"/>
    <property type="match status" value="1"/>
</dbReference>
<dbReference type="SUPFAM" id="SSF56784">
    <property type="entry name" value="HAD-like"/>
    <property type="match status" value="1"/>
</dbReference>
<dbReference type="Proteomes" id="UP000094761">
    <property type="component" value="Unassembled WGS sequence"/>
</dbReference>
<dbReference type="EMBL" id="LUAX01000007">
    <property type="protein sequence ID" value="OAM98490.1"/>
    <property type="molecule type" value="Genomic_DNA"/>
</dbReference>
<dbReference type="PROSITE" id="PS01229">
    <property type="entry name" value="COF_2"/>
    <property type="match status" value="1"/>
</dbReference>
<dbReference type="InterPro" id="IPR023214">
    <property type="entry name" value="HAD_sf"/>
</dbReference>
<evidence type="ECO:0000313" key="2">
    <source>
        <dbReference type="EMBL" id="OAM98490.1"/>
    </source>
</evidence>
<evidence type="ECO:0000313" key="4">
    <source>
        <dbReference type="Proteomes" id="UP001150001"/>
    </source>
</evidence>
<keyword evidence="2" id="KW-0378">Hydrolase</keyword>
<dbReference type="InterPro" id="IPR006379">
    <property type="entry name" value="HAD-SF_hydro_IIB"/>
</dbReference>
<dbReference type="Gene3D" id="3.40.50.1000">
    <property type="entry name" value="HAD superfamily/HAD-like"/>
    <property type="match status" value="1"/>
</dbReference>
<comment type="caution">
    <text evidence="2">The sequence shown here is derived from an EMBL/GenBank/DDBJ whole genome shotgun (WGS) entry which is preliminary data.</text>
</comment>
<proteinExistence type="predicted"/>
<dbReference type="Gene3D" id="3.30.1240.10">
    <property type="match status" value="1"/>
</dbReference>
<reference evidence="2 3" key="1">
    <citation type="submission" date="2016-03" db="EMBL/GenBank/DDBJ databases">
        <title>Draft genome sequence of the Vibrio tubiashii subs. europaeus.</title>
        <authorList>
            <person name="Spinard E."/>
            <person name="Dubert J."/>
            <person name="Nelson D.R."/>
            <person name="Barja J.L."/>
        </authorList>
    </citation>
    <scope>NUCLEOTIDE SEQUENCE [LARGE SCALE GENOMIC DNA]</scope>
    <source>
        <strain evidence="3">PP-638</strain>
        <strain evidence="2">PP2-638</strain>
    </source>
</reference>
<dbReference type="NCBIfam" id="TIGR01484">
    <property type="entry name" value="HAD-SF-IIB"/>
    <property type="match status" value="1"/>
</dbReference>
<dbReference type="Proteomes" id="UP001150001">
    <property type="component" value="Unassembled WGS sequence"/>
</dbReference>
<organism evidence="2 3">
    <name type="scientific">Vibrio europaeus</name>
    <dbReference type="NCBI Taxonomy" id="300876"/>
    <lineage>
        <taxon>Bacteria</taxon>
        <taxon>Pseudomonadati</taxon>
        <taxon>Pseudomonadota</taxon>
        <taxon>Gammaproteobacteria</taxon>
        <taxon>Vibrionales</taxon>
        <taxon>Vibrionaceae</taxon>
        <taxon>Vibrio</taxon>
        <taxon>Vibrio oreintalis group</taxon>
    </lineage>
</organism>
<reference evidence="1" key="2">
    <citation type="submission" date="2022-11" db="EMBL/GenBank/DDBJ databases">
        <title>Role of the vibriolysin VemA secreted by the emergent pathogen Vibrio europaeus in the colonization of Manila clam mucus.</title>
        <authorList>
            <person name="Martinez C."/>
            <person name="Rodriguez S."/>
            <person name="Vences A."/>
            <person name="Barja J.L."/>
            <person name="Toranzo A.E."/>
            <person name="Dubert J."/>
        </authorList>
    </citation>
    <scope>NUCLEOTIDE SEQUENCE</scope>
    <source>
        <strain evidence="1">3454</strain>
    </source>
</reference>
<dbReference type="SFLD" id="SFLDS00003">
    <property type="entry name" value="Haloacid_Dehalogenase"/>
    <property type="match status" value="1"/>
</dbReference>
<dbReference type="GO" id="GO:0016791">
    <property type="term" value="F:phosphatase activity"/>
    <property type="evidence" value="ECO:0007669"/>
    <property type="project" value="TreeGrafter"/>
</dbReference>
<protein>
    <submittedName>
        <fullName evidence="1 2">Hydrolase</fullName>
    </submittedName>
</protein>
<dbReference type="GO" id="GO:0005829">
    <property type="term" value="C:cytosol"/>
    <property type="evidence" value="ECO:0007669"/>
    <property type="project" value="TreeGrafter"/>
</dbReference>
<dbReference type="GO" id="GO:0000287">
    <property type="term" value="F:magnesium ion binding"/>
    <property type="evidence" value="ECO:0007669"/>
    <property type="project" value="UniProtKB-ARBA"/>
</dbReference>
<accession>A0A178J988</accession>
<dbReference type="InterPro" id="IPR000150">
    <property type="entry name" value="Cof"/>
</dbReference>
<dbReference type="GeneID" id="78077598"/>
<dbReference type="AlphaFoldDB" id="A0A178J988"/>
<keyword evidence="4" id="KW-1185">Reference proteome</keyword>
<dbReference type="Pfam" id="PF08282">
    <property type="entry name" value="Hydrolase_3"/>
    <property type="match status" value="1"/>
</dbReference>
<gene>
    <name evidence="2" type="ORF">AZ468_17905</name>
    <name evidence="1" type="ORF">OPW20_07530</name>
</gene>
<evidence type="ECO:0000313" key="3">
    <source>
        <dbReference type="Proteomes" id="UP000094761"/>
    </source>
</evidence>
<name>A0A178J988_9VIBR</name>
<dbReference type="CDD" id="cd07516">
    <property type="entry name" value="HAD_Pase"/>
    <property type="match status" value="1"/>
</dbReference>
<dbReference type="OrthoDB" id="9781413at2"/>
<dbReference type="InterPro" id="IPR036412">
    <property type="entry name" value="HAD-like_sf"/>
</dbReference>